<dbReference type="EMBL" id="OU892280">
    <property type="protein sequence ID" value="CAG9767765.1"/>
    <property type="molecule type" value="Genomic_DNA"/>
</dbReference>
<evidence type="ECO:0000256" key="4">
    <source>
        <dbReference type="SAM" id="SignalP"/>
    </source>
</evidence>
<dbReference type="Proteomes" id="UP001152799">
    <property type="component" value="Chromosome 4"/>
</dbReference>
<sequence length="249" mass="28082">MTSSWYFVGVLLGLGMVVQAAKLPNTWGRCSRKDKDFAECIRKNLEIAIRSLNKPIPELGLASCDPLNIPGLYIGEGKGAVNVAQDFKNVKLHGISNAVVYNSSFDFEKKEMIAESLSPELRLEADYTMKGQVLLLPIVGNGPCNVTLVNMRIKHKMNFEYIEKKGKTYMKALDFKVTMNPEKVLFKFDNLFDGQNKELGTTVNKVLNDNSLEVFNDVRNGYEISFGEIFKDLCNRVFHKVPVKDIFLV</sequence>
<gene>
    <name evidence="5" type="ORF">CEUTPL_LOCUS8322</name>
</gene>
<dbReference type="PANTHER" id="PTHR11008:SF32">
    <property type="entry name" value="CIRCADIAN CLOCK-CONTROLLED PROTEIN DAYWAKE-RELATED"/>
    <property type="match status" value="1"/>
</dbReference>
<dbReference type="InterPro" id="IPR010562">
    <property type="entry name" value="Haemolymph_juvenile_hormone-bd"/>
</dbReference>
<proteinExistence type="inferred from homology"/>
<keyword evidence="6" id="KW-1185">Reference proteome</keyword>
<accession>A0A9N9QJG4</accession>
<name>A0A9N9QJG4_9CUCU</name>
<keyword evidence="1 4" id="KW-0732">Signal</keyword>
<feature type="signal peptide" evidence="4">
    <location>
        <begin position="1"/>
        <end position="20"/>
    </location>
</feature>
<evidence type="ECO:0000313" key="6">
    <source>
        <dbReference type="Proteomes" id="UP001152799"/>
    </source>
</evidence>
<evidence type="ECO:0000256" key="1">
    <source>
        <dbReference type="ARBA" id="ARBA00022729"/>
    </source>
</evidence>
<dbReference type="GO" id="GO:0005615">
    <property type="term" value="C:extracellular space"/>
    <property type="evidence" value="ECO:0007669"/>
    <property type="project" value="TreeGrafter"/>
</dbReference>
<organism evidence="5 6">
    <name type="scientific">Ceutorhynchus assimilis</name>
    <name type="common">cabbage seed weevil</name>
    <dbReference type="NCBI Taxonomy" id="467358"/>
    <lineage>
        <taxon>Eukaryota</taxon>
        <taxon>Metazoa</taxon>
        <taxon>Ecdysozoa</taxon>
        <taxon>Arthropoda</taxon>
        <taxon>Hexapoda</taxon>
        <taxon>Insecta</taxon>
        <taxon>Pterygota</taxon>
        <taxon>Neoptera</taxon>
        <taxon>Endopterygota</taxon>
        <taxon>Coleoptera</taxon>
        <taxon>Polyphaga</taxon>
        <taxon>Cucujiformia</taxon>
        <taxon>Curculionidae</taxon>
        <taxon>Ceutorhynchinae</taxon>
        <taxon>Ceutorhynchus</taxon>
    </lineage>
</organism>
<dbReference type="PANTHER" id="PTHR11008">
    <property type="entry name" value="PROTEIN TAKEOUT-LIKE PROTEIN"/>
    <property type="match status" value="1"/>
</dbReference>
<dbReference type="OrthoDB" id="8190514at2759"/>
<evidence type="ECO:0000256" key="2">
    <source>
        <dbReference type="ARBA" id="ARBA00023108"/>
    </source>
</evidence>
<reference evidence="5" key="1">
    <citation type="submission" date="2022-01" db="EMBL/GenBank/DDBJ databases">
        <authorList>
            <person name="King R."/>
        </authorList>
    </citation>
    <scope>NUCLEOTIDE SEQUENCE</scope>
</reference>
<evidence type="ECO:0000256" key="3">
    <source>
        <dbReference type="ARBA" id="ARBA00060902"/>
    </source>
</evidence>
<keyword evidence="2" id="KW-0090">Biological rhythms</keyword>
<dbReference type="SMART" id="SM00700">
    <property type="entry name" value="JHBP"/>
    <property type="match status" value="1"/>
</dbReference>
<evidence type="ECO:0000313" key="5">
    <source>
        <dbReference type="EMBL" id="CAG9767765.1"/>
    </source>
</evidence>
<feature type="chain" id="PRO_5040348350" description="Protein takeout" evidence="4">
    <location>
        <begin position="21"/>
        <end position="249"/>
    </location>
</feature>
<evidence type="ECO:0008006" key="7">
    <source>
        <dbReference type="Google" id="ProtNLM"/>
    </source>
</evidence>
<dbReference type="InterPro" id="IPR038606">
    <property type="entry name" value="To_sf"/>
</dbReference>
<dbReference type="GO" id="GO:0007623">
    <property type="term" value="P:circadian rhythm"/>
    <property type="evidence" value="ECO:0007669"/>
    <property type="project" value="UniProtKB-ARBA"/>
</dbReference>
<protein>
    <recommendedName>
        <fullName evidence="7">Protein takeout</fullName>
    </recommendedName>
</protein>
<dbReference type="AlphaFoldDB" id="A0A9N9QJG4"/>
<dbReference type="Gene3D" id="3.15.10.30">
    <property type="entry name" value="Haemolymph juvenile hormone binding protein"/>
    <property type="match status" value="1"/>
</dbReference>
<comment type="similarity">
    <text evidence="3">Belongs to the TO family.</text>
</comment>
<dbReference type="Pfam" id="PF06585">
    <property type="entry name" value="JHBP"/>
    <property type="match status" value="1"/>
</dbReference>
<dbReference type="FunFam" id="3.15.10.30:FF:000001">
    <property type="entry name" value="Takeout-like protein 1"/>
    <property type="match status" value="1"/>
</dbReference>